<organism evidence="2 3">
    <name type="scientific">Effrenium voratum</name>
    <dbReference type="NCBI Taxonomy" id="2562239"/>
    <lineage>
        <taxon>Eukaryota</taxon>
        <taxon>Sar</taxon>
        <taxon>Alveolata</taxon>
        <taxon>Dinophyceae</taxon>
        <taxon>Suessiales</taxon>
        <taxon>Symbiodiniaceae</taxon>
        <taxon>Effrenium</taxon>
    </lineage>
</organism>
<keyword evidence="1" id="KW-0472">Membrane</keyword>
<dbReference type="EMBL" id="CAUJNA010001415">
    <property type="protein sequence ID" value="CAJ1386797.1"/>
    <property type="molecule type" value="Genomic_DNA"/>
</dbReference>
<name>A0AA36IFT0_9DINO</name>
<feature type="transmembrane region" description="Helical" evidence="1">
    <location>
        <begin position="21"/>
        <end position="42"/>
    </location>
</feature>
<feature type="transmembrane region" description="Helical" evidence="1">
    <location>
        <begin position="48"/>
        <end position="73"/>
    </location>
</feature>
<sequence>MFKRHTIFQRTLVRAPMRLDVLPVFQCLFLPWLYFCGIYALLSCELHFYRATLTYTLVALAALLLAALGWMSLRSAKSFQEPSWFSFLFVTMAVAWLLGVVFGNLNFAATTQPYCQYANLDILPEVSPSWTGEEVMSSGRAFFGKTSVLDIRRSMAFKNIETYCVAPISSGAFGAVLPLENYDFWAVGLNCCSLNTADFRCGEYDNPNAHSGLRVLDDEQRSFFRLAVEQAEAAYSLKAKHPVFFYWVQDATAEMDSFRNDGYKYYLIGVLSHFAWQMLCVLLAVAAFSKG</sequence>
<keyword evidence="1" id="KW-1133">Transmembrane helix</keyword>
<dbReference type="AlphaFoldDB" id="A0AA36IFT0"/>
<evidence type="ECO:0000313" key="3">
    <source>
        <dbReference type="Proteomes" id="UP001178507"/>
    </source>
</evidence>
<evidence type="ECO:0000256" key="1">
    <source>
        <dbReference type="SAM" id="Phobius"/>
    </source>
</evidence>
<accession>A0AA36IFT0</accession>
<keyword evidence="1" id="KW-0812">Transmembrane</keyword>
<gene>
    <name evidence="2" type="ORF">EVOR1521_LOCUS12991</name>
</gene>
<reference evidence="2" key="1">
    <citation type="submission" date="2023-08" db="EMBL/GenBank/DDBJ databases">
        <authorList>
            <person name="Chen Y."/>
            <person name="Shah S."/>
            <person name="Dougan E. K."/>
            <person name="Thang M."/>
            <person name="Chan C."/>
        </authorList>
    </citation>
    <scope>NUCLEOTIDE SEQUENCE</scope>
</reference>
<dbReference type="Proteomes" id="UP001178507">
    <property type="component" value="Unassembled WGS sequence"/>
</dbReference>
<feature type="transmembrane region" description="Helical" evidence="1">
    <location>
        <begin position="85"/>
        <end position="105"/>
    </location>
</feature>
<protein>
    <submittedName>
        <fullName evidence="2">Uncharacterized protein</fullName>
    </submittedName>
</protein>
<evidence type="ECO:0000313" key="2">
    <source>
        <dbReference type="EMBL" id="CAJ1386797.1"/>
    </source>
</evidence>
<keyword evidence="3" id="KW-1185">Reference proteome</keyword>
<proteinExistence type="predicted"/>
<feature type="transmembrane region" description="Helical" evidence="1">
    <location>
        <begin position="265"/>
        <end position="288"/>
    </location>
</feature>
<comment type="caution">
    <text evidence="2">The sequence shown here is derived from an EMBL/GenBank/DDBJ whole genome shotgun (WGS) entry which is preliminary data.</text>
</comment>